<reference evidence="4 5" key="1">
    <citation type="submission" date="2019-12" db="EMBL/GenBank/DDBJ databases">
        <title>Full genome sequence of a Bacillus safensis strain isolated from commercially available natto in Indonesia.</title>
        <authorList>
            <person name="Yoshida M."/>
            <person name="Uomi M."/>
            <person name="Waturangi D."/>
            <person name="Ekaputri J.J."/>
            <person name="Setiamarga D.H.E."/>
        </authorList>
    </citation>
    <scope>NUCLEOTIDE SEQUENCE [LARGE SCALE GENOMIC DNA]</scope>
    <source>
        <strain evidence="4 5">IDN1</strain>
    </source>
</reference>
<dbReference type="AlphaFoldDB" id="A0A5S9MBN8"/>
<evidence type="ECO:0000313" key="5">
    <source>
        <dbReference type="Proteomes" id="UP000464658"/>
    </source>
</evidence>
<gene>
    <name evidence="4" type="ORF">BsIDN1_36300</name>
</gene>
<evidence type="ECO:0000259" key="3">
    <source>
        <dbReference type="Pfam" id="PF00384"/>
    </source>
</evidence>
<name>A0A5S9MBN8_BACIA</name>
<dbReference type="GO" id="GO:0016491">
    <property type="term" value="F:oxidoreductase activity"/>
    <property type="evidence" value="ECO:0007669"/>
    <property type="project" value="InterPro"/>
</dbReference>
<proteinExistence type="predicted"/>
<evidence type="ECO:0000256" key="2">
    <source>
        <dbReference type="ARBA" id="ARBA00023014"/>
    </source>
</evidence>
<accession>A0A5S9MBN8</accession>
<feature type="domain" description="Molybdopterin oxidoreductase" evidence="3">
    <location>
        <begin position="4"/>
        <end position="113"/>
    </location>
</feature>
<sequence>MLAKKGEGQFAPITWEEAIETIRQKWTKLIEEKGPESILPYSFYGNMGNLNAEGMDRRFFYRLGSSQLDRTICQSAGTTGYKYTMGASIGTDPEDTIHTKLFIFWGINAVSTNMHQITLAQKKSTKARSEDCCN</sequence>
<dbReference type="Pfam" id="PF00384">
    <property type="entry name" value="Molybdopterin"/>
    <property type="match status" value="1"/>
</dbReference>
<evidence type="ECO:0000313" key="4">
    <source>
        <dbReference type="EMBL" id="BBP90012.1"/>
    </source>
</evidence>
<keyword evidence="1" id="KW-0408">Iron</keyword>
<dbReference type="EMBL" id="AP021906">
    <property type="protein sequence ID" value="BBP90012.1"/>
    <property type="molecule type" value="Genomic_DNA"/>
</dbReference>
<evidence type="ECO:0000256" key="1">
    <source>
        <dbReference type="ARBA" id="ARBA00023004"/>
    </source>
</evidence>
<dbReference type="InterPro" id="IPR050612">
    <property type="entry name" value="Prok_Mopterin_Oxidored"/>
</dbReference>
<dbReference type="Proteomes" id="UP000464658">
    <property type="component" value="Chromosome"/>
</dbReference>
<dbReference type="Gene3D" id="3.40.50.740">
    <property type="match status" value="1"/>
</dbReference>
<dbReference type="InterPro" id="IPR006656">
    <property type="entry name" value="Mopterin_OxRdtase"/>
</dbReference>
<keyword evidence="2" id="KW-0479">Metal-binding</keyword>
<dbReference type="Gene3D" id="3.40.228.10">
    <property type="entry name" value="Dimethylsulfoxide Reductase, domain 2"/>
    <property type="match status" value="1"/>
</dbReference>
<protein>
    <recommendedName>
        <fullName evidence="3">Molybdopterin oxidoreductase domain-containing protein</fullName>
    </recommendedName>
</protein>
<dbReference type="SUPFAM" id="SSF53706">
    <property type="entry name" value="Formate dehydrogenase/DMSO reductase, domains 1-3"/>
    <property type="match status" value="1"/>
</dbReference>
<dbReference type="GO" id="GO:0051536">
    <property type="term" value="F:iron-sulfur cluster binding"/>
    <property type="evidence" value="ECO:0007669"/>
    <property type="project" value="UniProtKB-KW"/>
</dbReference>
<dbReference type="PANTHER" id="PTHR43742">
    <property type="entry name" value="TRIMETHYLAMINE-N-OXIDE REDUCTASE"/>
    <property type="match status" value="1"/>
</dbReference>
<organism evidence="4 5">
    <name type="scientific">Bacillus safensis</name>
    <dbReference type="NCBI Taxonomy" id="561879"/>
    <lineage>
        <taxon>Bacteria</taxon>
        <taxon>Bacillati</taxon>
        <taxon>Bacillota</taxon>
        <taxon>Bacilli</taxon>
        <taxon>Bacillales</taxon>
        <taxon>Bacillaceae</taxon>
        <taxon>Bacillus</taxon>
    </lineage>
</organism>
<dbReference type="PANTHER" id="PTHR43742:SF6">
    <property type="entry name" value="OXIDOREDUCTASE YYAE-RELATED"/>
    <property type="match status" value="1"/>
</dbReference>
<keyword evidence="2" id="KW-0411">Iron-sulfur</keyword>